<dbReference type="OrthoDB" id="6132182at2759"/>
<keyword evidence="4" id="KW-0186">Copper</keyword>
<feature type="domain" description="Tyrosinase copper-binding" evidence="10">
    <location>
        <begin position="331"/>
        <end position="342"/>
    </location>
</feature>
<protein>
    <recommendedName>
        <fullName evidence="2">tyrosinase</fullName>
        <ecNumber evidence="2">1.14.18.1</ecNumber>
    </recommendedName>
</protein>
<comment type="catalytic activity">
    <reaction evidence="7">
        <text>L-tyrosine + O2 = L-dopaquinone + H2O</text>
        <dbReference type="Rhea" id="RHEA:18117"/>
        <dbReference type="ChEBI" id="CHEBI:15377"/>
        <dbReference type="ChEBI" id="CHEBI:15379"/>
        <dbReference type="ChEBI" id="CHEBI:57924"/>
        <dbReference type="ChEBI" id="CHEBI:58315"/>
        <dbReference type="EC" id="1.14.18.1"/>
    </reaction>
</comment>
<dbReference type="Gene3D" id="2.60.310.20">
    <property type="match status" value="1"/>
</dbReference>
<sequence>MATKRGPDYVYLIKGIKTGGICPRKEIDDFKKDPKQLTLFIRAFQIMSERPKDDVLSYYQIAGIHGAPFDTTWPPVGGPSATIDSRYPGYYCYHFGPLFLTWHRPYVLCIEQALHDIIMQLIDPNDPEYLLSNVTDSSELNKWKTAAETWRLPYWDFALRRPNNRVNGKDYCCLPDFALKDIFQSSAPEASTLSSNQNPWYAYDFPEGQSGLPNMTGIPLNAKLSIQARTVRHAPAYNPNSPANVQAWRNGTSDINSLKSFFRTETINWRPNLIDLMVNNYSYEGFTVGEGTSGDTANNNLNAVHGSVHVNTGGYRTKGGNMAIVPAAGFDPIFFLWHCNVDRIGAMWQAANNAWMDDESNVTELFPFRYSDSEFWTSERCRYLPNMGYTYPDLALIKNRPSLIERVTNLYSDAPKGRPRSMVPDEDVLDVDEYVVTAKYETHEVGPFYLDISLKVDDKEVLVSSIVNFVSPLESGCSSCQKASEEHHTVTTSTLISPKLRELYEQGKLSGLGQGLSDNIEQKLAESLQWKCYSLGDENANEEIPSDKFTSLQVGVSRRIPEEPAPGDGRSRGPGGDEPLDLIGGPFRAVPLRGITDGKPFGLHSDEDFKYLSTS</sequence>
<dbReference type="PANTHER" id="PTHR11474">
    <property type="entry name" value="TYROSINASE FAMILY MEMBER"/>
    <property type="match status" value="1"/>
</dbReference>
<dbReference type="Gene3D" id="1.10.1280.10">
    <property type="entry name" value="Di-copper center containing domain from catechol oxidase"/>
    <property type="match status" value="1"/>
</dbReference>
<accession>A0A3N4LFB6</accession>
<keyword evidence="3" id="KW-0479">Metal-binding</keyword>
<dbReference type="PROSITE" id="PS00497">
    <property type="entry name" value="TYROSINASE_1"/>
    <property type="match status" value="1"/>
</dbReference>
<comment type="similarity">
    <text evidence="1">Belongs to the tyrosinase family.</text>
</comment>
<dbReference type="Proteomes" id="UP000267821">
    <property type="component" value="Unassembled WGS sequence"/>
</dbReference>
<evidence type="ECO:0000256" key="7">
    <source>
        <dbReference type="ARBA" id="ARBA00048881"/>
    </source>
</evidence>
<proteinExistence type="inferred from homology"/>
<dbReference type="AlphaFoldDB" id="A0A3N4LFB6"/>
<dbReference type="InParanoid" id="A0A3N4LFB6"/>
<feature type="domain" description="Tyrosinase copper-binding" evidence="9">
    <location>
        <begin position="94"/>
        <end position="111"/>
    </location>
</feature>
<dbReference type="SUPFAM" id="SSF48056">
    <property type="entry name" value="Di-copper centre-containing domain"/>
    <property type="match status" value="1"/>
</dbReference>
<evidence type="ECO:0000256" key="2">
    <source>
        <dbReference type="ARBA" id="ARBA00011906"/>
    </source>
</evidence>
<dbReference type="STRING" id="1051890.A0A3N4LFB6"/>
<comment type="catalytic activity">
    <reaction evidence="6">
        <text>2 L-dopa + O2 = 2 L-dopaquinone + 2 H2O</text>
        <dbReference type="Rhea" id="RHEA:34287"/>
        <dbReference type="ChEBI" id="CHEBI:15377"/>
        <dbReference type="ChEBI" id="CHEBI:15379"/>
        <dbReference type="ChEBI" id="CHEBI:57504"/>
        <dbReference type="ChEBI" id="CHEBI:57924"/>
        <dbReference type="EC" id="1.14.18.1"/>
    </reaction>
</comment>
<evidence type="ECO:0000256" key="1">
    <source>
        <dbReference type="ARBA" id="ARBA00009928"/>
    </source>
</evidence>
<dbReference type="EMBL" id="ML121558">
    <property type="protein sequence ID" value="RPB21584.1"/>
    <property type="molecule type" value="Genomic_DNA"/>
</dbReference>
<evidence type="ECO:0000256" key="5">
    <source>
        <dbReference type="ARBA" id="ARBA00023101"/>
    </source>
</evidence>
<evidence type="ECO:0000313" key="11">
    <source>
        <dbReference type="EMBL" id="RPB21584.1"/>
    </source>
</evidence>
<dbReference type="PROSITE" id="PS00498">
    <property type="entry name" value="TYROSINASE_2"/>
    <property type="match status" value="1"/>
</dbReference>
<dbReference type="PANTHER" id="PTHR11474:SF76">
    <property type="entry name" value="SHKT DOMAIN-CONTAINING PROTEIN"/>
    <property type="match status" value="1"/>
</dbReference>
<evidence type="ECO:0000259" key="10">
    <source>
        <dbReference type="PROSITE" id="PS00498"/>
    </source>
</evidence>
<evidence type="ECO:0000256" key="3">
    <source>
        <dbReference type="ARBA" id="ARBA00022723"/>
    </source>
</evidence>
<keyword evidence="12" id="KW-1185">Reference proteome</keyword>
<evidence type="ECO:0000259" key="9">
    <source>
        <dbReference type="PROSITE" id="PS00497"/>
    </source>
</evidence>
<keyword evidence="5" id="KW-0470">Melanin biosynthesis</keyword>
<evidence type="ECO:0000256" key="8">
    <source>
        <dbReference type="SAM" id="MobiDB-lite"/>
    </source>
</evidence>
<gene>
    <name evidence="11" type="ORF">L211DRAFT_851302</name>
</gene>
<feature type="region of interest" description="Disordered" evidence="8">
    <location>
        <begin position="557"/>
        <end position="585"/>
    </location>
</feature>
<dbReference type="InterPro" id="IPR050316">
    <property type="entry name" value="Tyrosinase/Hemocyanin"/>
</dbReference>
<organism evidence="11 12">
    <name type="scientific">Terfezia boudieri ATCC MYA-4762</name>
    <dbReference type="NCBI Taxonomy" id="1051890"/>
    <lineage>
        <taxon>Eukaryota</taxon>
        <taxon>Fungi</taxon>
        <taxon>Dikarya</taxon>
        <taxon>Ascomycota</taxon>
        <taxon>Pezizomycotina</taxon>
        <taxon>Pezizomycetes</taxon>
        <taxon>Pezizales</taxon>
        <taxon>Pezizaceae</taxon>
        <taxon>Terfezia</taxon>
    </lineage>
</organism>
<dbReference type="GO" id="GO:0004503">
    <property type="term" value="F:tyrosinase activity"/>
    <property type="evidence" value="ECO:0007669"/>
    <property type="project" value="UniProtKB-EC"/>
</dbReference>
<dbReference type="GO" id="GO:0046872">
    <property type="term" value="F:metal ion binding"/>
    <property type="evidence" value="ECO:0007669"/>
    <property type="project" value="UniProtKB-KW"/>
</dbReference>
<evidence type="ECO:0000256" key="6">
    <source>
        <dbReference type="ARBA" id="ARBA00048233"/>
    </source>
</evidence>
<reference evidence="11 12" key="1">
    <citation type="journal article" date="2018" name="Nat. Ecol. Evol.">
        <title>Pezizomycetes genomes reveal the molecular basis of ectomycorrhizal truffle lifestyle.</title>
        <authorList>
            <person name="Murat C."/>
            <person name="Payen T."/>
            <person name="Noel B."/>
            <person name="Kuo A."/>
            <person name="Morin E."/>
            <person name="Chen J."/>
            <person name="Kohler A."/>
            <person name="Krizsan K."/>
            <person name="Balestrini R."/>
            <person name="Da Silva C."/>
            <person name="Montanini B."/>
            <person name="Hainaut M."/>
            <person name="Levati E."/>
            <person name="Barry K.W."/>
            <person name="Belfiori B."/>
            <person name="Cichocki N."/>
            <person name="Clum A."/>
            <person name="Dockter R.B."/>
            <person name="Fauchery L."/>
            <person name="Guy J."/>
            <person name="Iotti M."/>
            <person name="Le Tacon F."/>
            <person name="Lindquist E.A."/>
            <person name="Lipzen A."/>
            <person name="Malagnac F."/>
            <person name="Mello A."/>
            <person name="Molinier V."/>
            <person name="Miyauchi S."/>
            <person name="Poulain J."/>
            <person name="Riccioni C."/>
            <person name="Rubini A."/>
            <person name="Sitrit Y."/>
            <person name="Splivallo R."/>
            <person name="Traeger S."/>
            <person name="Wang M."/>
            <person name="Zifcakova L."/>
            <person name="Wipf D."/>
            <person name="Zambonelli A."/>
            <person name="Paolocci F."/>
            <person name="Nowrousian M."/>
            <person name="Ottonello S."/>
            <person name="Baldrian P."/>
            <person name="Spatafora J.W."/>
            <person name="Henrissat B."/>
            <person name="Nagy L.G."/>
            <person name="Aury J.M."/>
            <person name="Wincker P."/>
            <person name="Grigoriev I.V."/>
            <person name="Bonfante P."/>
            <person name="Martin F.M."/>
        </authorList>
    </citation>
    <scope>NUCLEOTIDE SEQUENCE [LARGE SCALE GENOMIC DNA]</scope>
    <source>
        <strain evidence="11 12">ATCC MYA-4762</strain>
    </source>
</reference>
<evidence type="ECO:0000313" key="12">
    <source>
        <dbReference type="Proteomes" id="UP000267821"/>
    </source>
</evidence>
<dbReference type="PRINTS" id="PR00092">
    <property type="entry name" value="TYROSINASE"/>
</dbReference>
<dbReference type="Pfam" id="PF00264">
    <property type="entry name" value="Tyrosinase"/>
    <property type="match status" value="1"/>
</dbReference>
<evidence type="ECO:0000256" key="4">
    <source>
        <dbReference type="ARBA" id="ARBA00023008"/>
    </source>
</evidence>
<dbReference type="EC" id="1.14.18.1" evidence="2"/>
<name>A0A3N4LFB6_9PEZI</name>
<dbReference type="GO" id="GO:0042438">
    <property type="term" value="P:melanin biosynthetic process"/>
    <property type="evidence" value="ECO:0007669"/>
    <property type="project" value="UniProtKB-KW"/>
</dbReference>
<dbReference type="InterPro" id="IPR008922">
    <property type="entry name" value="Di-copper_centre_dom_sf"/>
</dbReference>
<dbReference type="InterPro" id="IPR002227">
    <property type="entry name" value="Tyrosinase_Cu-bd"/>
</dbReference>